<dbReference type="SUPFAM" id="SSF56712">
    <property type="entry name" value="Prokaryotic type I DNA topoisomerase"/>
    <property type="match status" value="1"/>
</dbReference>
<dbReference type="InterPro" id="IPR003602">
    <property type="entry name" value="Topo_IA_DNA-bd_dom"/>
</dbReference>
<feature type="site" description="Interaction with DNA" evidence="10">
    <location>
        <position position="33"/>
    </location>
</feature>
<comment type="caution">
    <text evidence="10">Lacks conserved residue(s) required for the propagation of feature annotation.</text>
</comment>
<evidence type="ECO:0000256" key="8">
    <source>
        <dbReference type="ARBA" id="ARBA00023125"/>
    </source>
</evidence>
<dbReference type="GO" id="GO:0008270">
    <property type="term" value="F:zinc ion binding"/>
    <property type="evidence" value="ECO:0007669"/>
    <property type="project" value="UniProtKB-KW"/>
</dbReference>
<dbReference type="CDD" id="cd00186">
    <property type="entry name" value="TOP1Ac"/>
    <property type="match status" value="1"/>
</dbReference>
<comment type="catalytic activity">
    <reaction evidence="1 10">
        <text>ATP-independent breakage of single-stranded DNA, followed by passage and rejoining.</text>
        <dbReference type="EC" id="5.6.2.1"/>
    </reaction>
</comment>
<sequence length="618" mass="70537">MSKKLVIVESPTKAKTIRYILGSEYTVKATLGHIRDLPKSTFGVDLETFNPEYEILPDKKKIVAYLKKLANQSDSIFLATDEDREGEAIAWHTANILEKDINDLKRVAFHEITKNAVLESFKNPRVIDMNLVSAQQARRILDRIVGYKLSPLLGRNLSAGRVQSVALQLIVEREKEIQDFVPEPYWIIKILVEHNGKQFKMKLISVGEGKISPPGIKKKENAEKYINEIKKHDKLMVDDVSKSLKKTGPYPPFITSSLQQEASIKLGFSSSKTMLIAQKLYEGIALEKKMPVGLITYMRTDSPAVSKIAQNQAAKFINEHFGPEYVPEKPPYYSAKMSSAQEAHEAIRPTHINYTPEYVKKYLNKDHYSLYKLIWDRFISSQMKPAEIETLSVIAKAGEYKFEAFKSKIVFDGFTKIWNIKIDAGETDIPDDITTNTWIKLIDILPEEEKTKPPSRYTEASLIKTLEKFGIGRPSTYAPTISTILRRRYVRKEKRFFVPEELGIMVSDVLSKYFSDVINVQFTAKMEEELDQIAEGKKNSIELLKEFYSGFKSSLDKASGAVDIKIEKNIDKEKEPVEKIEKNCPKCGKPLVIRVSRYGKFIGCTGFPKCRYIEKIKK</sequence>
<dbReference type="SMART" id="SM00436">
    <property type="entry name" value="TOP1Bc"/>
    <property type="match status" value="1"/>
</dbReference>
<keyword evidence="3" id="KW-0479">Metal-binding</keyword>
<dbReference type="HAMAP" id="MF_00952">
    <property type="entry name" value="Topoisom_1_prok"/>
    <property type="match status" value="1"/>
</dbReference>
<dbReference type="InterPro" id="IPR013497">
    <property type="entry name" value="Topo_IA_cen"/>
</dbReference>
<dbReference type="InterPro" id="IPR013824">
    <property type="entry name" value="Topo_IA_cen_sub1"/>
</dbReference>
<dbReference type="InterPro" id="IPR005733">
    <property type="entry name" value="TopoI_bac-type"/>
</dbReference>
<dbReference type="SMART" id="SM00493">
    <property type="entry name" value="TOPRIM"/>
    <property type="match status" value="1"/>
</dbReference>
<evidence type="ECO:0000256" key="1">
    <source>
        <dbReference type="ARBA" id="ARBA00000213"/>
    </source>
</evidence>
<proteinExistence type="inferred from homology"/>
<keyword evidence="7 10" id="KW-0799">Topoisomerase</keyword>
<dbReference type="PRINTS" id="PR00417">
    <property type="entry name" value="PRTPISMRASEI"/>
</dbReference>
<feature type="active site" description="O-(5'-phospho-DNA)-tyrosine intermediate" evidence="10">
    <location>
        <position position="297"/>
    </location>
</feature>
<accession>A0A1V6C458</accession>
<dbReference type="Pfam" id="PF01131">
    <property type="entry name" value="Topoisom_bac"/>
    <property type="match status" value="1"/>
</dbReference>
<dbReference type="InterPro" id="IPR023406">
    <property type="entry name" value="Topo_IA_AS"/>
</dbReference>
<organism evidence="13">
    <name type="scientific">candidate division TA06 bacterium ADurb.Bin131</name>
    <dbReference type="NCBI Taxonomy" id="1852827"/>
    <lineage>
        <taxon>Bacteria</taxon>
        <taxon>Bacteria division TA06</taxon>
    </lineage>
</organism>
<feature type="domain" description="Toprim" evidence="11">
    <location>
        <begin position="3"/>
        <end position="112"/>
    </location>
</feature>
<feature type="region of interest" description="Interaction with DNA" evidence="10">
    <location>
        <begin position="158"/>
        <end position="163"/>
    </location>
</feature>
<evidence type="ECO:0000313" key="13">
    <source>
        <dbReference type="EMBL" id="OQB71712.1"/>
    </source>
</evidence>
<keyword evidence="5" id="KW-0862">Zinc</keyword>
<feature type="domain" description="Topo IA-type catalytic" evidence="12">
    <location>
        <begin position="128"/>
        <end position="555"/>
    </location>
</feature>
<dbReference type="PANTHER" id="PTHR42785:SF1">
    <property type="entry name" value="DNA TOPOISOMERASE"/>
    <property type="match status" value="1"/>
</dbReference>
<dbReference type="InterPro" id="IPR003601">
    <property type="entry name" value="Topo_IA_2"/>
</dbReference>
<keyword evidence="6" id="KW-0460">Magnesium</keyword>
<feature type="site" description="Interaction with DNA" evidence="10">
    <location>
        <position position="487"/>
    </location>
</feature>
<dbReference type="InterPro" id="IPR013826">
    <property type="entry name" value="Topo_IA_cen_sub3"/>
</dbReference>
<evidence type="ECO:0000256" key="3">
    <source>
        <dbReference type="ARBA" id="ARBA00022723"/>
    </source>
</evidence>
<dbReference type="GO" id="GO:0005694">
    <property type="term" value="C:chromosome"/>
    <property type="evidence" value="ECO:0007669"/>
    <property type="project" value="InterPro"/>
</dbReference>
<comment type="subunit">
    <text evidence="10">Monomer.</text>
</comment>
<dbReference type="CDD" id="cd03363">
    <property type="entry name" value="TOPRIM_TopoIA_TopoI"/>
    <property type="match status" value="1"/>
</dbReference>
<feature type="site" description="Interaction with DNA" evidence="10">
    <location>
        <position position="138"/>
    </location>
</feature>
<evidence type="ECO:0000256" key="4">
    <source>
        <dbReference type="ARBA" id="ARBA00022771"/>
    </source>
</evidence>
<evidence type="ECO:0000256" key="5">
    <source>
        <dbReference type="ARBA" id="ARBA00022833"/>
    </source>
</evidence>
<dbReference type="SUPFAM" id="SSF57783">
    <property type="entry name" value="Zinc beta-ribbon"/>
    <property type="match status" value="1"/>
</dbReference>
<evidence type="ECO:0000256" key="7">
    <source>
        <dbReference type="ARBA" id="ARBA00023029"/>
    </source>
</evidence>
<protein>
    <recommendedName>
        <fullName evidence="10">DNA topoisomerase 1</fullName>
        <ecNumber evidence="10">5.6.2.1</ecNumber>
    </recommendedName>
    <alternativeName>
        <fullName evidence="10">DNA topoisomerase I</fullName>
    </alternativeName>
</protein>
<evidence type="ECO:0000256" key="2">
    <source>
        <dbReference type="ARBA" id="ARBA00009446"/>
    </source>
</evidence>
<dbReference type="InterPro" id="IPR034149">
    <property type="entry name" value="TOPRIM_TopoI"/>
</dbReference>
<dbReference type="Proteomes" id="UP000485562">
    <property type="component" value="Unassembled WGS sequence"/>
</dbReference>
<feature type="site" description="Interaction with DNA" evidence="10">
    <location>
        <position position="147"/>
    </location>
</feature>
<keyword evidence="4" id="KW-0863">Zinc-finger</keyword>
<feature type="site" description="Interaction with DNA" evidence="10">
    <location>
        <position position="142"/>
    </location>
</feature>
<comment type="similarity">
    <text evidence="2 10">Belongs to the type IA topoisomerase family.</text>
</comment>
<dbReference type="SMART" id="SM00437">
    <property type="entry name" value="TOP1Ac"/>
    <property type="match status" value="1"/>
</dbReference>
<dbReference type="GO" id="GO:0003917">
    <property type="term" value="F:DNA topoisomerase type I (single strand cut, ATP-independent) activity"/>
    <property type="evidence" value="ECO:0007669"/>
    <property type="project" value="UniProtKB-UniRule"/>
</dbReference>
<evidence type="ECO:0000256" key="10">
    <source>
        <dbReference type="HAMAP-Rule" id="MF_00952"/>
    </source>
</evidence>
<evidence type="ECO:0000256" key="6">
    <source>
        <dbReference type="ARBA" id="ARBA00022842"/>
    </source>
</evidence>
<dbReference type="Gene3D" id="3.40.50.140">
    <property type="match status" value="1"/>
</dbReference>
<evidence type="ECO:0000256" key="9">
    <source>
        <dbReference type="ARBA" id="ARBA00023235"/>
    </source>
</evidence>
<dbReference type="PANTHER" id="PTHR42785">
    <property type="entry name" value="DNA TOPOISOMERASE, TYPE IA, CORE"/>
    <property type="match status" value="1"/>
</dbReference>
<dbReference type="Gene3D" id="2.70.20.10">
    <property type="entry name" value="Topoisomerase I, domain 3"/>
    <property type="match status" value="1"/>
</dbReference>
<dbReference type="EC" id="5.6.2.1" evidence="10"/>
<gene>
    <name evidence="10 13" type="primary">topA</name>
    <name evidence="13" type="ORF">BWX89_01633</name>
</gene>
<dbReference type="NCBIfam" id="TIGR01051">
    <property type="entry name" value="topA_bact"/>
    <property type="match status" value="1"/>
</dbReference>
<dbReference type="Pfam" id="PF01396">
    <property type="entry name" value="Zn_ribbon_Top1"/>
    <property type="match status" value="1"/>
</dbReference>
<evidence type="ECO:0000259" key="12">
    <source>
        <dbReference type="PROSITE" id="PS52039"/>
    </source>
</evidence>
<dbReference type="AlphaFoldDB" id="A0A1V6C458"/>
<dbReference type="InterPro" id="IPR006171">
    <property type="entry name" value="TOPRIM_dom"/>
</dbReference>
<comment type="caution">
    <text evidence="13">The sequence shown here is derived from an EMBL/GenBank/DDBJ whole genome shotgun (WGS) entry which is preliminary data.</text>
</comment>
<feature type="site" description="Interaction with DNA" evidence="10">
    <location>
        <position position="139"/>
    </location>
</feature>
<dbReference type="GO" id="GO:0003677">
    <property type="term" value="F:DNA binding"/>
    <property type="evidence" value="ECO:0007669"/>
    <property type="project" value="UniProtKB-KW"/>
</dbReference>
<dbReference type="GO" id="GO:0006265">
    <property type="term" value="P:DNA topological change"/>
    <property type="evidence" value="ECO:0007669"/>
    <property type="project" value="UniProtKB-UniRule"/>
</dbReference>
<dbReference type="PROSITE" id="PS50880">
    <property type="entry name" value="TOPRIM"/>
    <property type="match status" value="1"/>
</dbReference>
<evidence type="ECO:0000259" key="11">
    <source>
        <dbReference type="PROSITE" id="PS50880"/>
    </source>
</evidence>
<dbReference type="InterPro" id="IPR023405">
    <property type="entry name" value="Topo_IA_core_domain"/>
</dbReference>
<name>A0A1V6C458_UNCT6</name>
<comment type="function">
    <text evidence="10">Releases the supercoiling and torsional tension of DNA, which is introduced during the DNA replication and transcription, by transiently cleaving and rejoining one strand of the DNA duplex. Introduces a single-strand break via transesterification at a target site in duplex DNA. The scissile phosphodiester is attacked by the catalytic tyrosine of the enzyme, resulting in the formation of a DNA-(5'-phosphotyrosyl)-enzyme intermediate and the expulsion of a 3'-OH DNA strand. The free DNA strand then undergoes passage around the unbroken strand, thus removing DNA supercoils. Finally, in the religation step, the DNA 3'-OH attacks the covalent intermediate to expel the active-site tyrosine and restore the DNA phosphodiester backbone.</text>
</comment>
<dbReference type="PROSITE" id="PS52039">
    <property type="entry name" value="TOPO_IA_2"/>
    <property type="match status" value="1"/>
</dbReference>
<dbReference type="InterPro" id="IPR028612">
    <property type="entry name" value="Topoisom_1_IA"/>
</dbReference>
<keyword evidence="8 10" id="KW-0238">DNA-binding</keyword>
<reference evidence="13" key="1">
    <citation type="submission" date="2017-02" db="EMBL/GenBank/DDBJ databases">
        <title>Delving into the versatile metabolic prowess of the omnipresent phylum Bacteroidetes.</title>
        <authorList>
            <person name="Nobu M.K."/>
            <person name="Mei R."/>
            <person name="Narihiro T."/>
            <person name="Kuroda K."/>
            <person name="Liu W.-T."/>
        </authorList>
    </citation>
    <scope>NUCLEOTIDE SEQUENCE</scope>
    <source>
        <strain evidence="13">ADurb.Bin131</strain>
    </source>
</reference>
<dbReference type="InterPro" id="IPR013498">
    <property type="entry name" value="Topo_IA_Znf"/>
</dbReference>
<dbReference type="PROSITE" id="PS00396">
    <property type="entry name" value="TOPO_IA_1"/>
    <property type="match status" value="1"/>
</dbReference>
<dbReference type="EMBL" id="MWDQ01000150">
    <property type="protein sequence ID" value="OQB71712.1"/>
    <property type="molecule type" value="Genomic_DNA"/>
</dbReference>
<dbReference type="Pfam" id="PF01751">
    <property type="entry name" value="Toprim"/>
    <property type="match status" value="1"/>
</dbReference>
<dbReference type="InterPro" id="IPR000380">
    <property type="entry name" value="Topo_IA"/>
</dbReference>
<keyword evidence="9 10" id="KW-0413">Isomerase</keyword>
<dbReference type="InterPro" id="IPR013825">
    <property type="entry name" value="Topo_IA_cen_sub2"/>
</dbReference>
<feature type="site" description="Interaction with DNA" evidence="10">
    <location>
        <position position="299"/>
    </location>
</feature>
<dbReference type="Gene3D" id="3.30.65.10">
    <property type="entry name" value="Bacterial Topoisomerase I, domain 1"/>
    <property type="match status" value="1"/>
</dbReference>
<dbReference type="Gene3D" id="1.10.290.10">
    <property type="entry name" value="Topoisomerase I, domain 4"/>
    <property type="match status" value="1"/>
</dbReference>
<dbReference type="Gene3D" id="1.10.460.10">
    <property type="entry name" value="Topoisomerase I, domain 2"/>
    <property type="match status" value="1"/>
</dbReference>